<protein>
    <submittedName>
        <fullName evidence="7">Yip1 family protein</fullName>
    </submittedName>
</protein>
<evidence type="ECO:0000313" key="8">
    <source>
        <dbReference type="Proteomes" id="UP001431532"/>
    </source>
</evidence>
<comment type="subcellular location">
    <subcellularLocation>
        <location evidence="1">Membrane</location>
        <topology evidence="1">Multi-pass membrane protein</topology>
    </subcellularLocation>
</comment>
<keyword evidence="4 5" id="KW-0472">Membrane</keyword>
<dbReference type="RefSeq" id="WP_282838850.1">
    <property type="nucleotide sequence ID" value="NZ_JASCXW010000004.1"/>
</dbReference>
<evidence type="ECO:0000256" key="5">
    <source>
        <dbReference type="SAM" id="Phobius"/>
    </source>
</evidence>
<evidence type="ECO:0000256" key="3">
    <source>
        <dbReference type="ARBA" id="ARBA00022989"/>
    </source>
</evidence>
<keyword evidence="3 5" id="KW-1133">Transmembrane helix</keyword>
<keyword evidence="8" id="KW-1185">Reference proteome</keyword>
<feature type="transmembrane region" description="Helical" evidence="5">
    <location>
        <begin position="34"/>
        <end position="53"/>
    </location>
</feature>
<feature type="transmembrane region" description="Helical" evidence="5">
    <location>
        <begin position="137"/>
        <end position="161"/>
    </location>
</feature>
<comment type="caution">
    <text evidence="7">The sequence shown here is derived from an EMBL/GenBank/DDBJ whole genome shotgun (WGS) entry which is preliminary data.</text>
</comment>
<dbReference type="EMBL" id="JASCXW010000004">
    <property type="protein sequence ID" value="MDI6452435.1"/>
    <property type="molecule type" value="Genomic_DNA"/>
</dbReference>
<keyword evidence="2 5" id="KW-0812">Transmembrane</keyword>
<feature type="transmembrane region" description="Helical" evidence="5">
    <location>
        <begin position="173"/>
        <end position="194"/>
    </location>
</feature>
<feature type="transmembrane region" description="Helical" evidence="5">
    <location>
        <begin position="109"/>
        <end position="131"/>
    </location>
</feature>
<gene>
    <name evidence="7" type="ORF">QJ521_02555</name>
</gene>
<evidence type="ECO:0000256" key="2">
    <source>
        <dbReference type="ARBA" id="ARBA00022692"/>
    </source>
</evidence>
<evidence type="ECO:0000256" key="1">
    <source>
        <dbReference type="ARBA" id="ARBA00004141"/>
    </source>
</evidence>
<dbReference type="GO" id="GO:0016020">
    <property type="term" value="C:membrane"/>
    <property type="evidence" value="ECO:0007669"/>
    <property type="project" value="UniProtKB-SubCell"/>
</dbReference>
<reference evidence="7" key="1">
    <citation type="submission" date="2023-05" db="EMBL/GenBank/DDBJ databases">
        <title>Mariniplasma microaerophilum sp. nov., a novel anaerobic mollicute isolated from terrestrial mud volcano, Taman Peninsula, Russia.</title>
        <authorList>
            <person name="Khomyakova M.A."/>
            <person name="Merkel A.Y."/>
            <person name="Slobodkin A.I."/>
        </authorList>
    </citation>
    <scope>NUCLEOTIDE SEQUENCE</scope>
    <source>
        <strain evidence="7">M4Ah</strain>
    </source>
</reference>
<dbReference type="Proteomes" id="UP001431532">
    <property type="component" value="Unassembled WGS sequence"/>
</dbReference>
<accession>A0AAW6U6N0</accession>
<dbReference type="InterPro" id="IPR006977">
    <property type="entry name" value="Yip1_dom"/>
</dbReference>
<dbReference type="AlphaFoldDB" id="A0AAW6U6N0"/>
<name>A0AAW6U6N0_9MOLU</name>
<sequence>MNHLKRLKNEFWTIPVQLIFRPFKGFESIKDKETGHVAVSGIFIFMMGILSIIEYQYTGFIMNTFDPREMNAIVILVTSIFPLLLIILANWSMTTLVDGKGKMIEIFKMLGYALFPLIIARIVGVILSNMVVDTEIIFVQVIIGFGMIWTIFTVLIGFIVIHQFSLSKTILTVVLTIISMMVIIFILLLFFSLLQQMTGFIWSFIEELLYRINR</sequence>
<evidence type="ECO:0000256" key="4">
    <source>
        <dbReference type="ARBA" id="ARBA00023136"/>
    </source>
</evidence>
<evidence type="ECO:0000259" key="6">
    <source>
        <dbReference type="Pfam" id="PF04893"/>
    </source>
</evidence>
<proteinExistence type="predicted"/>
<dbReference type="Pfam" id="PF04893">
    <property type="entry name" value="Yip1"/>
    <property type="match status" value="1"/>
</dbReference>
<organism evidence="7 8">
    <name type="scientific">Peloplasma aerotolerans</name>
    <dbReference type="NCBI Taxonomy" id="3044389"/>
    <lineage>
        <taxon>Bacteria</taxon>
        <taxon>Bacillati</taxon>
        <taxon>Mycoplasmatota</taxon>
        <taxon>Mollicutes</taxon>
        <taxon>Acholeplasmatales</taxon>
        <taxon>Acholeplasmataceae</taxon>
        <taxon>Peloplasma</taxon>
    </lineage>
</organism>
<evidence type="ECO:0000313" key="7">
    <source>
        <dbReference type="EMBL" id="MDI6452435.1"/>
    </source>
</evidence>
<feature type="domain" description="Yip1" evidence="6">
    <location>
        <begin position="17"/>
        <end position="186"/>
    </location>
</feature>
<feature type="transmembrane region" description="Helical" evidence="5">
    <location>
        <begin position="73"/>
        <end position="97"/>
    </location>
</feature>